<evidence type="ECO:0008006" key="3">
    <source>
        <dbReference type="Google" id="ProtNLM"/>
    </source>
</evidence>
<dbReference type="AlphaFoldDB" id="A0A5R9QIH5"/>
<dbReference type="EMBL" id="QLAG01000002">
    <property type="protein sequence ID" value="TLX65094.1"/>
    <property type="molecule type" value="Genomic_DNA"/>
</dbReference>
<evidence type="ECO:0000313" key="1">
    <source>
        <dbReference type="EMBL" id="TLX65094.1"/>
    </source>
</evidence>
<accession>A0A5R9QIH5</accession>
<comment type="caution">
    <text evidence="1">The sequence shown here is derived from an EMBL/GenBank/DDBJ whole genome shotgun (WGS) entry which is preliminary data.</text>
</comment>
<gene>
    <name evidence="1" type="ORF">DN820_01920</name>
</gene>
<organism evidence="1 2">
    <name type="scientific">Stutzerimonas nosocomialis</name>
    <dbReference type="NCBI Taxonomy" id="1056496"/>
    <lineage>
        <taxon>Bacteria</taxon>
        <taxon>Pseudomonadati</taxon>
        <taxon>Pseudomonadota</taxon>
        <taxon>Gammaproteobacteria</taxon>
        <taxon>Pseudomonadales</taxon>
        <taxon>Pseudomonadaceae</taxon>
        <taxon>Stutzerimonas</taxon>
    </lineage>
</organism>
<evidence type="ECO:0000313" key="2">
    <source>
        <dbReference type="Proteomes" id="UP000306753"/>
    </source>
</evidence>
<sequence length="119" mass="13666">MSILFTYPTPPSSFALNFSLALITVRTSSSKEEAMKRTQAQAITHQRQISGYSRLIRRVNRTLTTPRAQVERQANLCRQDGDHPEDWQRLVEEIEQTDGVAMTRRADGSIHVRWLSTDH</sequence>
<dbReference type="InterPro" id="IPR012449">
    <property type="entry name" value="Phage_F116_Orf28"/>
</dbReference>
<reference evidence="1 2" key="1">
    <citation type="journal article" date="2017" name="Eur. J. Clin. Microbiol. Infect. Dis.">
        <title>Uncommonly isolated clinical Pseudomonas: identification and phylogenetic assignation.</title>
        <authorList>
            <person name="Mulet M."/>
            <person name="Gomila M."/>
            <person name="Ramirez A."/>
            <person name="Cardew S."/>
            <person name="Moore E.R."/>
            <person name="Lalucat J."/>
            <person name="Garcia-Valdes E."/>
        </authorList>
    </citation>
    <scope>NUCLEOTIDE SEQUENCE [LARGE SCALE GENOMIC DNA]</scope>
    <source>
        <strain evidence="1 2">SD129</strain>
    </source>
</reference>
<dbReference type="Pfam" id="PF07867">
    <property type="entry name" value="DUF1654"/>
    <property type="match status" value="1"/>
</dbReference>
<protein>
    <recommendedName>
        <fullName evidence="3">DUF1654 domain-containing protein</fullName>
    </recommendedName>
</protein>
<dbReference type="Proteomes" id="UP000306753">
    <property type="component" value="Unassembled WGS sequence"/>
</dbReference>
<keyword evidence="2" id="KW-1185">Reference proteome</keyword>
<name>A0A5R9QIH5_9GAMM</name>
<proteinExistence type="predicted"/>